<dbReference type="RefSeq" id="WP_073162570.1">
    <property type="nucleotide sequence ID" value="NZ_FQUW01000005.1"/>
</dbReference>
<dbReference type="PANTHER" id="PTHR43495">
    <property type="entry name" value="GABA PERMEASE"/>
    <property type="match status" value="1"/>
</dbReference>
<accession>A0A1M4T6E7</accession>
<dbReference type="EMBL" id="FQUW01000005">
    <property type="protein sequence ID" value="SHE40096.1"/>
    <property type="molecule type" value="Genomic_DNA"/>
</dbReference>
<dbReference type="InterPro" id="IPR004840">
    <property type="entry name" value="Amino_acid_permease_CS"/>
</dbReference>
<keyword evidence="6 7" id="KW-0472">Membrane</keyword>
<feature type="transmembrane region" description="Helical" evidence="7">
    <location>
        <begin position="110"/>
        <end position="131"/>
    </location>
</feature>
<keyword evidence="3 7" id="KW-0812">Transmembrane</keyword>
<feature type="transmembrane region" description="Helical" evidence="7">
    <location>
        <begin position="262"/>
        <end position="288"/>
    </location>
</feature>
<feature type="transmembrane region" description="Helical" evidence="7">
    <location>
        <begin position="361"/>
        <end position="379"/>
    </location>
</feature>
<dbReference type="FunFam" id="1.20.1740.10:FF:000001">
    <property type="entry name" value="Amino acid permease"/>
    <property type="match status" value="1"/>
</dbReference>
<dbReference type="PROSITE" id="PS00218">
    <property type="entry name" value="AMINO_ACID_PERMEASE_1"/>
    <property type="match status" value="1"/>
</dbReference>
<dbReference type="GO" id="GO:0016020">
    <property type="term" value="C:membrane"/>
    <property type="evidence" value="ECO:0007669"/>
    <property type="project" value="UniProtKB-SubCell"/>
</dbReference>
<dbReference type="PIRSF" id="PIRSF006060">
    <property type="entry name" value="AA_transporter"/>
    <property type="match status" value="1"/>
</dbReference>
<feature type="transmembrane region" description="Helical" evidence="7">
    <location>
        <begin position="228"/>
        <end position="250"/>
    </location>
</feature>
<dbReference type="GO" id="GO:0006865">
    <property type="term" value="P:amino acid transport"/>
    <property type="evidence" value="ECO:0007669"/>
    <property type="project" value="UniProtKB-KW"/>
</dbReference>
<evidence type="ECO:0000259" key="8">
    <source>
        <dbReference type="Pfam" id="PF00324"/>
    </source>
</evidence>
<dbReference type="OrthoDB" id="9780162at2"/>
<evidence type="ECO:0000256" key="4">
    <source>
        <dbReference type="ARBA" id="ARBA00022970"/>
    </source>
</evidence>
<feature type="transmembrane region" description="Helical" evidence="7">
    <location>
        <begin position="183"/>
        <end position="203"/>
    </location>
</feature>
<evidence type="ECO:0000256" key="6">
    <source>
        <dbReference type="ARBA" id="ARBA00023136"/>
    </source>
</evidence>
<feature type="transmembrane region" description="Helical" evidence="7">
    <location>
        <begin position="308"/>
        <end position="332"/>
    </location>
</feature>
<evidence type="ECO:0000256" key="1">
    <source>
        <dbReference type="ARBA" id="ARBA00004141"/>
    </source>
</evidence>
<gene>
    <name evidence="9" type="ORF">SAMN02745218_00243</name>
</gene>
<dbReference type="InterPro" id="IPR004841">
    <property type="entry name" value="AA-permease/SLC12A_dom"/>
</dbReference>
<feature type="transmembrane region" description="Helical" evidence="7">
    <location>
        <begin position="39"/>
        <end position="61"/>
    </location>
</feature>
<keyword evidence="5 7" id="KW-1133">Transmembrane helix</keyword>
<evidence type="ECO:0000256" key="2">
    <source>
        <dbReference type="ARBA" id="ARBA00022448"/>
    </source>
</evidence>
<name>A0A1M4T6E7_9FIRM</name>
<feature type="transmembrane region" description="Helical" evidence="7">
    <location>
        <begin position="67"/>
        <end position="90"/>
    </location>
</feature>
<evidence type="ECO:0000256" key="5">
    <source>
        <dbReference type="ARBA" id="ARBA00022989"/>
    </source>
</evidence>
<keyword evidence="2" id="KW-0813">Transport</keyword>
<evidence type="ECO:0000256" key="7">
    <source>
        <dbReference type="SAM" id="Phobius"/>
    </source>
</evidence>
<sequence>MAVQKSRQEDSRIRVNEEASLELAPRSGAVRLVMPAREIGTAGIIMIGLSGVIGAGIFVASGIPIRIAGPAAIISYLAGAIIVIPVMLYLAEMESACPSTGAFSDYANRFLGPLMGFVTGWMYWSAGVLGMATEVTASALLMHWWLPGWPLWLFSLLFSLLIITTNLLDIGRFTSIEGLFSGVKILALLVFILAGLAVLTGLWPGLEPAGATNYFAHGGFFPHGLKGVLASLLLVVFAYSGIQVVCMTAAQATNPRRTIPRAVVGTGLAVTFLNTGAVFLLVGLLPWFTVPVNSSPFVVVLEKLHIPFGSHLLNAVIITAVLSSMNTTMFGVTRMLKSLAERDEAPRFLLKTNRRGVPTRALAASGIFLSIAVILAYLLPQKVFLYVASASSFISLFNWVVITVTYLSFRRKLPRPGGPFVLPGYPYLPLMSLLLLLVVLASIPLSRSQIPGMVSGVVLSLVYTMIFFLFIRRRRVTPQV</sequence>
<keyword evidence="4" id="KW-0029">Amino-acid transport</keyword>
<feature type="transmembrane region" description="Helical" evidence="7">
    <location>
        <begin position="452"/>
        <end position="471"/>
    </location>
</feature>
<feature type="domain" description="Amino acid permease/ SLC12A" evidence="8">
    <location>
        <begin position="43"/>
        <end position="450"/>
    </location>
</feature>
<proteinExistence type="predicted"/>
<organism evidence="9 10">
    <name type="scientific">Desulfofundulus australicus DSM 11792</name>
    <dbReference type="NCBI Taxonomy" id="1121425"/>
    <lineage>
        <taxon>Bacteria</taxon>
        <taxon>Bacillati</taxon>
        <taxon>Bacillota</taxon>
        <taxon>Clostridia</taxon>
        <taxon>Eubacteriales</taxon>
        <taxon>Peptococcaceae</taxon>
        <taxon>Desulfofundulus</taxon>
    </lineage>
</organism>
<comment type="subcellular location">
    <subcellularLocation>
        <location evidence="1">Membrane</location>
        <topology evidence="1">Multi-pass membrane protein</topology>
    </subcellularLocation>
</comment>
<evidence type="ECO:0000256" key="3">
    <source>
        <dbReference type="ARBA" id="ARBA00022692"/>
    </source>
</evidence>
<feature type="transmembrane region" description="Helical" evidence="7">
    <location>
        <begin position="427"/>
        <end position="446"/>
    </location>
</feature>
<dbReference type="Gene3D" id="1.20.1740.10">
    <property type="entry name" value="Amino acid/polyamine transporter I"/>
    <property type="match status" value="1"/>
</dbReference>
<reference evidence="10" key="1">
    <citation type="submission" date="2016-11" db="EMBL/GenBank/DDBJ databases">
        <authorList>
            <person name="Varghese N."/>
            <person name="Submissions S."/>
        </authorList>
    </citation>
    <scope>NUCLEOTIDE SEQUENCE [LARGE SCALE GENOMIC DNA]</scope>
    <source>
        <strain evidence="10">DSM 11792</strain>
    </source>
</reference>
<feature type="transmembrane region" description="Helical" evidence="7">
    <location>
        <begin position="151"/>
        <end position="171"/>
    </location>
</feature>
<dbReference type="AlphaFoldDB" id="A0A1M4T6E7"/>
<keyword evidence="10" id="KW-1185">Reference proteome</keyword>
<dbReference type="GO" id="GO:0055085">
    <property type="term" value="P:transmembrane transport"/>
    <property type="evidence" value="ECO:0007669"/>
    <property type="project" value="InterPro"/>
</dbReference>
<dbReference type="Proteomes" id="UP000184196">
    <property type="component" value="Unassembled WGS sequence"/>
</dbReference>
<protein>
    <submittedName>
        <fullName evidence="9">GABA permease</fullName>
    </submittedName>
</protein>
<evidence type="ECO:0000313" key="10">
    <source>
        <dbReference type="Proteomes" id="UP000184196"/>
    </source>
</evidence>
<dbReference type="PANTHER" id="PTHR43495:SF5">
    <property type="entry name" value="GAMMA-AMINOBUTYRIC ACID PERMEASE"/>
    <property type="match status" value="1"/>
</dbReference>
<evidence type="ECO:0000313" key="9">
    <source>
        <dbReference type="EMBL" id="SHE40096.1"/>
    </source>
</evidence>
<dbReference type="Pfam" id="PF00324">
    <property type="entry name" value="AA_permease"/>
    <property type="match status" value="1"/>
</dbReference>
<feature type="transmembrane region" description="Helical" evidence="7">
    <location>
        <begin position="385"/>
        <end position="407"/>
    </location>
</feature>